<protein>
    <recommendedName>
        <fullName evidence="3">7-cyano-7-deazaguanine synthase</fullName>
    </recommendedName>
</protein>
<dbReference type="Proteomes" id="UP000236003">
    <property type="component" value="Unassembled WGS sequence"/>
</dbReference>
<accession>A0A2N8RHC0</accession>
<organism evidence="1 2">
    <name type="scientific">Stutzerimonas stutzeri</name>
    <name type="common">Pseudomonas stutzeri</name>
    <dbReference type="NCBI Taxonomy" id="316"/>
    <lineage>
        <taxon>Bacteria</taxon>
        <taxon>Pseudomonadati</taxon>
        <taxon>Pseudomonadota</taxon>
        <taxon>Gammaproteobacteria</taxon>
        <taxon>Pseudomonadales</taxon>
        <taxon>Pseudomonadaceae</taxon>
        <taxon>Stutzerimonas</taxon>
    </lineage>
</organism>
<proteinExistence type="predicted"/>
<sequence>MTNIIELQINKSTPNRIELNTDSISIYLETTGFDIEHVSDDFAVWMFLPIAMKCGKNLHIRGTIDPVVARNAEKLSYIWAMWVPGLYSTIKVTADHCMPTAPVQERASEVILFSGGIDSTHAMIKRGKAGNGNLAVTVHGMDYKARDDARFESLMAKGLPLIQDLAYESASVKTNAAEYVAPLSYSHGFLLASILFLFSGHFKKGVIASDCTWEQDMLISPWGSNHVTNEYFASEIFKLETAEASLSRIQKISAISAHPVALNTVSFCKNYKSRPDNCGQCTKCIRTKTMFIAELGSCPPIFHVTELTKEQVASITLEKKSDFMFFFDVVLSARANGNLEKLAGLEIKVERYIAKQKALLAEKKLSMSKKLARRLLSIAGLKR</sequence>
<dbReference type="AlphaFoldDB" id="A0A2N8RHC0"/>
<reference evidence="1 2" key="1">
    <citation type="submission" date="2018-01" db="EMBL/GenBank/DDBJ databases">
        <title>Denitrification phenotypes of diverse strains of Pseudomonas stutzeri.</title>
        <authorList>
            <person name="Milligan D.A."/>
            <person name="Bergaust L."/>
            <person name="Bakken L.R."/>
            <person name="Frostegard A."/>
        </authorList>
    </citation>
    <scope>NUCLEOTIDE SEQUENCE [LARGE SCALE GENOMIC DNA]</scope>
    <source>
        <strain evidence="1 2">CCUG 44592</strain>
    </source>
</reference>
<dbReference type="RefSeq" id="WP_102819865.1">
    <property type="nucleotide sequence ID" value="NZ_JAMOHR010000003.1"/>
</dbReference>
<evidence type="ECO:0000313" key="1">
    <source>
        <dbReference type="EMBL" id="PNF60461.1"/>
    </source>
</evidence>
<comment type="caution">
    <text evidence="1">The sequence shown here is derived from an EMBL/GenBank/DDBJ whole genome shotgun (WGS) entry which is preliminary data.</text>
</comment>
<dbReference type="EMBL" id="POUM01000003">
    <property type="protein sequence ID" value="PNF60461.1"/>
    <property type="molecule type" value="Genomic_DNA"/>
</dbReference>
<evidence type="ECO:0008006" key="3">
    <source>
        <dbReference type="Google" id="ProtNLM"/>
    </source>
</evidence>
<evidence type="ECO:0000313" key="2">
    <source>
        <dbReference type="Proteomes" id="UP000236003"/>
    </source>
</evidence>
<gene>
    <name evidence="1" type="ORF">CXK99_04300</name>
</gene>
<name>A0A2N8RHC0_STUST</name>